<feature type="compositionally biased region" description="Basic and acidic residues" evidence="1">
    <location>
        <begin position="12"/>
        <end position="41"/>
    </location>
</feature>
<accession>A0AAW2BPI3</accession>
<evidence type="ECO:0000313" key="2">
    <source>
        <dbReference type="EMBL" id="KAK9986819.1"/>
    </source>
</evidence>
<feature type="compositionally biased region" description="Pro residues" evidence="1">
    <location>
        <begin position="86"/>
        <end position="97"/>
    </location>
</feature>
<comment type="caution">
    <text evidence="2">The sequence shown here is derived from an EMBL/GenBank/DDBJ whole genome shotgun (WGS) entry which is preliminary data.</text>
</comment>
<dbReference type="EMBL" id="JAZDWU010000011">
    <property type="protein sequence ID" value="KAK9986819.1"/>
    <property type="molecule type" value="Genomic_DNA"/>
</dbReference>
<feature type="region of interest" description="Disordered" evidence="1">
    <location>
        <begin position="350"/>
        <end position="370"/>
    </location>
</feature>
<name>A0AAW2BPI3_9ROSI</name>
<organism evidence="2 3">
    <name type="scientific">Lithocarpus litseifolius</name>
    <dbReference type="NCBI Taxonomy" id="425828"/>
    <lineage>
        <taxon>Eukaryota</taxon>
        <taxon>Viridiplantae</taxon>
        <taxon>Streptophyta</taxon>
        <taxon>Embryophyta</taxon>
        <taxon>Tracheophyta</taxon>
        <taxon>Spermatophyta</taxon>
        <taxon>Magnoliopsida</taxon>
        <taxon>eudicotyledons</taxon>
        <taxon>Gunneridae</taxon>
        <taxon>Pentapetalae</taxon>
        <taxon>rosids</taxon>
        <taxon>fabids</taxon>
        <taxon>Fagales</taxon>
        <taxon>Fagaceae</taxon>
        <taxon>Lithocarpus</taxon>
    </lineage>
</organism>
<proteinExistence type="predicted"/>
<dbReference type="Proteomes" id="UP001459277">
    <property type="component" value="Unassembled WGS sequence"/>
</dbReference>
<feature type="compositionally biased region" description="Polar residues" evidence="1">
    <location>
        <begin position="357"/>
        <end position="370"/>
    </location>
</feature>
<keyword evidence="3" id="KW-1185">Reference proteome</keyword>
<feature type="compositionally biased region" description="Basic and acidic residues" evidence="1">
    <location>
        <begin position="452"/>
        <end position="462"/>
    </location>
</feature>
<evidence type="ECO:0000256" key="1">
    <source>
        <dbReference type="SAM" id="MobiDB-lite"/>
    </source>
</evidence>
<protein>
    <submittedName>
        <fullName evidence="2">Uncharacterized protein</fullName>
    </submittedName>
</protein>
<feature type="region of interest" description="Disordered" evidence="1">
    <location>
        <begin position="1"/>
        <end position="54"/>
    </location>
</feature>
<feature type="compositionally biased region" description="Acidic residues" evidence="1">
    <location>
        <begin position="1"/>
        <end position="11"/>
    </location>
</feature>
<feature type="region of interest" description="Disordered" evidence="1">
    <location>
        <begin position="71"/>
        <end position="103"/>
    </location>
</feature>
<feature type="region of interest" description="Disordered" evidence="1">
    <location>
        <begin position="393"/>
        <end position="462"/>
    </location>
</feature>
<sequence>MSMQEELEELNESLRSDKRNLAKVTSNRDRLRSWCDEKDKALQGSPPIPLLQGSPPIPLLPVPIASHTDNVSHPSALQYKPTITPTQPPKPQQPKPKPQSGGLERCSAVFRIDSKVFSLACDGGKIDFYAIHERRGKFHGSIRVGRLGLDWIIACLAALDQWNFRKQPFFKRLRENSKLLEFTSRLNKGGLFVEISEYHNGARKGCLRVLERTKIGGWTLFGRKLRDYFLGKKTAGPKDKVVTGGREFEKAVDRQKSQVWKKVNGHENKGSNLRFVKHLPNITGQHNQFESLGGFSVSKKSISANALTAGRPVRASHLKWTQAHFCLKISIDLVGEGKRTVSWGKIQPIVSRPAQAHQPNRENGSGQPSFDISRHVCIGNGSNDLQTHEWVTEEGSGTHEDEEEEIPSFGEGLGGSPVDDMKSDEELTHKEEVGEVQSSGERLSGPLVTDTKPNDRVSGSDDHNNAVEAVLSADSEPAHSLVVAGRRSNREPRGWVFGCQYICWSSFDTR</sequence>
<dbReference type="AlphaFoldDB" id="A0AAW2BPI3"/>
<feature type="compositionally biased region" description="Basic and acidic residues" evidence="1">
    <location>
        <begin position="419"/>
        <end position="433"/>
    </location>
</feature>
<evidence type="ECO:0000313" key="3">
    <source>
        <dbReference type="Proteomes" id="UP001459277"/>
    </source>
</evidence>
<gene>
    <name evidence="2" type="ORF">SO802_031770</name>
</gene>
<reference evidence="2 3" key="1">
    <citation type="submission" date="2024-01" db="EMBL/GenBank/DDBJ databases">
        <title>A telomere-to-telomere, gap-free genome of sweet tea (Lithocarpus litseifolius).</title>
        <authorList>
            <person name="Zhou J."/>
        </authorList>
    </citation>
    <scope>NUCLEOTIDE SEQUENCE [LARGE SCALE GENOMIC DNA]</scope>
    <source>
        <strain evidence="2">Zhou-2022a</strain>
        <tissue evidence="2">Leaf</tissue>
    </source>
</reference>